<dbReference type="PANTHER" id="PTHR12143:SF39">
    <property type="entry name" value="SECRETED PROTEIN"/>
    <property type="match status" value="1"/>
</dbReference>
<dbReference type="InterPro" id="IPR014718">
    <property type="entry name" value="GH-type_carb-bd"/>
</dbReference>
<evidence type="ECO:0000313" key="1">
    <source>
        <dbReference type="EMBL" id="BDI33646.1"/>
    </source>
</evidence>
<accession>A0A402D0E2</accession>
<dbReference type="InterPro" id="IPR041371">
    <property type="entry name" value="GH92_N"/>
</dbReference>
<dbReference type="InterPro" id="IPR008928">
    <property type="entry name" value="6-hairpin_glycosidase_sf"/>
</dbReference>
<dbReference type="InterPro" id="IPR050883">
    <property type="entry name" value="PNGase"/>
</dbReference>
<name>A0A402D0E2_9BACT</name>
<evidence type="ECO:0000313" key="2">
    <source>
        <dbReference type="Proteomes" id="UP000287394"/>
    </source>
</evidence>
<dbReference type="NCBIfam" id="TIGR01180">
    <property type="entry name" value="aman2_put"/>
    <property type="match status" value="1"/>
</dbReference>
<organism evidence="1 2">
    <name type="scientific">Capsulimonas corticalis</name>
    <dbReference type="NCBI Taxonomy" id="2219043"/>
    <lineage>
        <taxon>Bacteria</taxon>
        <taxon>Bacillati</taxon>
        <taxon>Armatimonadota</taxon>
        <taxon>Armatimonadia</taxon>
        <taxon>Capsulimonadales</taxon>
        <taxon>Capsulimonadaceae</taxon>
        <taxon>Capsulimonas</taxon>
    </lineage>
</organism>
<dbReference type="InterPro" id="IPR005887">
    <property type="entry name" value="GH92_a_mannosidase_put"/>
</dbReference>
<protein>
    <submittedName>
        <fullName evidence="1">Uncharacterized protein</fullName>
    </submittedName>
</protein>
<dbReference type="Pfam" id="PF17678">
    <property type="entry name" value="Glyco_hydro_92N"/>
    <property type="match status" value="1"/>
</dbReference>
<dbReference type="AlphaFoldDB" id="A0A402D0E2"/>
<dbReference type="KEGG" id="ccot:CCAX7_56970"/>
<keyword evidence="2" id="KW-1185">Reference proteome</keyword>
<dbReference type="SUPFAM" id="SSF48208">
    <property type="entry name" value="Six-hairpin glycosidases"/>
    <property type="match status" value="1"/>
</dbReference>
<dbReference type="GO" id="GO:0005829">
    <property type="term" value="C:cytosol"/>
    <property type="evidence" value="ECO:0007669"/>
    <property type="project" value="TreeGrafter"/>
</dbReference>
<dbReference type="GO" id="GO:0005975">
    <property type="term" value="P:carbohydrate metabolic process"/>
    <property type="evidence" value="ECO:0007669"/>
    <property type="project" value="InterPro"/>
</dbReference>
<dbReference type="InterPro" id="IPR012939">
    <property type="entry name" value="Glyco_hydro_92"/>
</dbReference>
<gene>
    <name evidence="1" type="ORF">CCAX7_56970</name>
</gene>
<dbReference type="PANTHER" id="PTHR12143">
    <property type="entry name" value="PEPTIDE N-GLYCANASE PNGASE -RELATED"/>
    <property type="match status" value="1"/>
</dbReference>
<dbReference type="Gene3D" id="1.20.1050.60">
    <property type="entry name" value="alpha-1,2-mannosidase"/>
    <property type="match status" value="1"/>
</dbReference>
<dbReference type="GO" id="GO:0030246">
    <property type="term" value="F:carbohydrate binding"/>
    <property type="evidence" value="ECO:0007669"/>
    <property type="project" value="InterPro"/>
</dbReference>
<dbReference type="Gene3D" id="3.30.2080.10">
    <property type="entry name" value="GH92 mannosidase domain"/>
    <property type="match status" value="1"/>
</dbReference>
<reference evidence="1 2" key="1">
    <citation type="journal article" date="2019" name="Int. J. Syst. Evol. Microbiol.">
        <title>Capsulimonas corticalis gen. nov., sp. nov., an aerobic capsulated bacterium, of a novel bacterial order, Capsulimonadales ord. nov., of the class Armatimonadia of the phylum Armatimonadetes.</title>
        <authorList>
            <person name="Li J."/>
            <person name="Kudo C."/>
            <person name="Tonouchi A."/>
        </authorList>
    </citation>
    <scope>NUCLEOTIDE SEQUENCE [LARGE SCALE GENOMIC DNA]</scope>
    <source>
        <strain evidence="1 2">AX-7</strain>
    </source>
</reference>
<dbReference type="GO" id="GO:0000224">
    <property type="term" value="F:peptide-N4-(N-acetyl-beta-glucosaminyl)asparagine amidase activity"/>
    <property type="evidence" value="ECO:0007669"/>
    <property type="project" value="TreeGrafter"/>
</dbReference>
<proteinExistence type="predicted"/>
<sequence>MEMRFFDKQAQWAAGLAAAMLMGGGSVHALAPVDEIDPTIGTITTSADGACGKTFPGPATPFGLVQLSPDTITGGDNGSGYSAEMTTIEGFSFLHMSGVGCYGDLGNLQVMPETGSLVIGRDEAKSPYRKETEVAKAGYYGVQLDRYHVKAELTAAPHAGMLRFTFPASPNSRIKVDLTRRIGASSDSHSSAQWARQTDDHTVEGWMRCDPSGGGWGCGPGPTYTVYFSMQFAKPIKAFGTWDGGDISRALKQRSGSHTGFFVEFPTKAGEQVTVKSGISFVSIDGARANLAHDIPGWSFDAVRDQARSLWAAALSRAGAEGGAPTQRRIFNTALYHTMLDPRSVSDVDGSYIGADHQEHKAKGFVYRSIFSGWDVFRADFPLQTIVNPSLINDEVNSLIQITELGGARGLARWELMGTDAGTMVGDPGLNVICEAYLKGIRGYDAQKAYAMARGVGLGPADKSNRNDFDHWTKLGYCADGSSLSETLENSYSDYALARFATALGKTDAAAQLLKTAQNYRNLFNSGDHWFRGRNPDGGWMAADAGCVESIPTQQGWFVPQDIAGLIGLVGGRDKFVARLNDFFVHTPPDQIMRWNNFYNHSNEPVHQCAFMFTYAGAPWLTQKWSRFICDNGYKTGPGGLDGNDDVGQMSAWYVLASAGLYPVSPASGVYILGSPIFPKVTLRLDPKYAKGKSFTISAPNTSAANIYVQSATLNGKPLTRAWVTHEEIARGGTLSLKMGPEPNKLWGAGSGEAPPSITK</sequence>
<dbReference type="Gene3D" id="1.20.1610.10">
    <property type="entry name" value="alpha-1,2-mannosidases domains"/>
    <property type="match status" value="1"/>
</dbReference>
<dbReference type="EMBL" id="AP025739">
    <property type="protein sequence ID" value="BDI33646.1"/>
    <property type="molecule type" value="Genomic_DNA"/>
</dbReference>
<dbReference type="Pfam" id="PF07971">
    <property type="entry name" value="Glyco_hydro_92"/>
    <property type="match status" value="1"/>
</dbReference>
<dbReference type="Gene3D" id="2.70.98.10">
    <property type="match status" value="1"/>
</dbReference>
<dbReference type="FunFam" id="3.30.2080.10:FF:000001">
    <property type="entry name" value="Alpha-1,2-mannosidase subfamily"/>
    <property type="match status" value="1"/>
</dbReference>
<dbReference type="GO" id="GO:0006516">
    <property type="term" value="P:glycoprotein catabolic process"/>
    <property type="evidence" value="ECO:0007669"/>
    <property type="project" value="TreeGrafter"/>
</dbReference>
<dbReference type="Proteomes" id="UP000287394">
    <property type="component" value="Chromosome"/>
</dbReference>